<reference evidence="1" key="1">
    <citation type="submission" date="2022-10" db="EMBL/GenBank/DDBJ databases">
        <authorList>
            <person name="Chen Y."/>
            <person name="Dougan E. K."/>
            <person name="Chan C."/>
            <person name="Rhodes N."/>
            <person name="Thang M."/>
        </authorList>
    </citation>
    <scope>NUCLEOTIDE SEQUENCE</scope>
</reference>
<proteinExistence type="predicted"/>
<dbReference type="Proteomes" id="UP001152797">
    <property type="component" value="Unassembled WGS sequence"/>
</dbReference>
<dbReference type="EMBL" id="CAMXCT020001123">
    <property type="protein sequence ID" value="CAL1140355.1"/>
    <property type="molecule type" value="Genomic_DNA"/>
</dbReference>
<evidence type="ECO:0000313" key="2">
    <source>
        <dbReference type="EMBL" id="CAL1140355.1"/>
    </source>
</evidence>
<sequence length="251" mass="27204">MVVLVQLLSLGRDGVVAGVKAARNLVRILEDSERLHRRQIQVQVTWGKAGPLANLGHFHPIASLLGKQPSGWKQLMPTADDFARTAMRTVSPLPSLEQLAPRRMPVLLHIYDALPPDAIRSEDDLHAGAMHHSAGVVEESAALICSLGFKFEFPNYDQLADQEHPCCAAAKTCKQGKATATCTEKCNAKVMGVLDNDIWLPESCVSPASVAPPEEFKESKLNNVPAVPNAAVKAFEGKKLTAKNDKLEITC</sequence>
<dbReference type="EMBL" id="CAMXCT030001123">
    <property type="protein sequence ID" value="CAL4774292.1"/>
    <property type="molecule type" value="Genomic_DNA"/>
</dbReference>
<name>A0A9P1C8W1_9DINO</name>
<keyword evidence="3" id="KW-1185">Reference proteome</keyword>
<evidence type="ECO:0000313" key="1">
    <source>
        <dbReference type="EMBL" id="CAI3986980.1"/>
    </source>
</evidence>
<dbReference type="EMBL" id="CAMXCT010001123">
    <property type="protein sequence ID" value="CAI3986980.1"/>
    <property type="molecule type" value="Genomic_DNA"/>
</dbReference>
<reference evidence="2" key="2">
    <citation type="submission" date="2024-04" db="EMBL/GenBank/DDBJ databases">
        <authorList>
            <person name="Chen Y."/>
            <person name="Shah S."/>
            <person name="Dougan E. K."/>
            <person name="Thang M."/>
            <person name="Chan C."/>
        </authorList>
    </citation>
    <scope>NUCLEOTIDE SEQUENCE [LARGE SCALE GENOMIC DNA]</scope>
</reference>
<gene>
    <name evidence="1" type="ORF">C1SCF055_LOCUS14289</name>
</gene>
<dbReference type="AlphaFoldDB" id="A0A9P1C8W1"/>
<organism evidence="1">
    <name type="scientific">Cladocopium goreaui</name>
    <dbReference type="NCBI Taxonomy" id="2562237"/>
    <lineage>
        <taxon>Eukaryota</taxon>
        <taxon>Sar</taxon>
        <taxon>Alveolata</taxon>
        <taxon>Dinophyceae</taxon>
        <taxon>Suessiales</taxon>
        <taxon>Symbiodiniaceae</taxon>
        <taxon>Cladocopium</taxon>
    </lineage>
</organism>
<protein>
    <submittedName>
        <fullName evidence="1">Uncharacterized protein</fullName>
    </submittedName>
</protein>
<evidence type="ECO:0000313" key="3">
    <source>
        <dbReference type="Proteomes" id="UP001152797"/>
    </source>
</evidence>
<comment type="caution">
    <text evidence="1">The sequence shown here is derived from an EMBL/GenBank/DDBJ whole genome shotgun (WGS) entry which is preliminary data.</text>
</comment>
<accession>A0A9P1C8W1</accession>